<evidence type="ECO:0000313" key="2">
    <source>
        <dbReference type="Proteomes" id="UP001470230"/>
    </source>
</evidence>
<dbReference type="InterPro" id="IPR016024">
    <property type="entry name" value="ARM-type_fold"/>
</dbReference>
<dbReference type="EMBL" id="JAPFFF010000005">
    <property type="protein sequence ID" value="KAK8888643.1"/>
    <property type="molecule type" value="Genomic_DNA"/>
</dbReference>
<keyword evidence="2" id="KW-1185">Reference proteome</keyword>
<accession>A0ABR2KCM2</accession>
<name>A0ABR2KCM2_9EUKA</name>
<comment type="caution">
    <text evidence="1">The sequence shown here is derived from an EMBL/GenBank/DDBJ whole genome shotgun (WGS) entry which is preliminary data.</text>
</comment>
<reference evidence="1 2" key="1">
    <citation type="submission" date="2024-04" db="EMBL/GenBank/DDBJ databases">
        <title>Tritrichomonas musculus Genome.</title>
        <authorList>
            <person name="Alves-Ferreira E."/>
            <person name="Grigg M."/>
            <person name="Lorenzi H."/>
            <person name="Galac M."/>
        </authorList>
    </citation>
    <scope>NUCLEOTIDE SEQUENCE [LARGE SCALE GENOMIC DNA]</scope>
    <source>
        <strain evidence="1 2">EAF2021</strain>
    </source>
</reference>
<gene>
    <name evidence="1" type="ORF">M9Y10_033375</name>
</gene>
<sequence>MLMYPNISPQFLAIFEDLYTPLSTAVQYPQLIAASRLDMGNVNKYLAFHIQDILDIVLSDKSGKTTSLLINVLSYQIKEIFYALLTKSKFSDMASEILCKPDSSEQVIARLSIITLSALLTLPDEATKQCGFIYYLLKRCDNNSVFNLFATILAEDERCFFAKRWLHELGFVDYILRELENIDFENYCDVDENPDGTLYDHTFFVATSLYSLLSRCAKSDMFKEDTMDLHTILVLKKTFKHEYPLFVKNARWKAINSVICQENANDMSSLLPEAISIISSYYPRVYEYRSCAISFIGSIINFSPTFASYAVDEKIPNYILSLLLQFQNCSILHSVIINFISKTIEIEPLGSHLTQIFVPLIMDEVKIQKNKTFIPTLFSLADIIHNAGKKKKPIENSLVHFPEFETFCKNQLSRYKANNKKNYGGKFKTSLSDFFNNIMYE</sequence>
<protein>
    <submittedName>
        <fullName evidence="1">Uncharacterized protein</fullName>
    </submittedName>
</protein>
<dbReference type="Proteomes" id="UP001470230">
    <property type="component" value="Unassembled WGS sequence"/>
</dbReference>
<dbReference type="SUPFAM" id="SSF48371">
    <property type="entry name" value="ARM repeat"/>
    <property type="match status" value="1"/>
</dbReference>
<organism evidence="1 2">
    <name type="scientific">Tritrichomonas musculus</name>
    <dbReference type="NCBI Taxonomy" id="1915356"/>
    <lineage>
        <taxon>Eukaryota</taxon>
        <taxon>Metamonada</taxon>
        <taxon>Parabasalia</taxon>
        <taxon>Tritrichomonadida</taxon>
        <taxon>Tritrichomonadidae</taxon>
        <taxon>Tritrichomonas</taxon>
    </lineage>
</organism>
<evidence type="ECO:0000313" key="1">
    <source>
        <dbReference type="EMBL" id="KAK8888643.1"/>
    </source>
</evidence>
<proteinExistence type="predicted"/>